<evidence type="ECO:0000313" key="2">
    <source>
        <dbReference type="EMBL" id="KAJ7624656.1"/>
    </source>
</evidence>
<protein>
    <submittedName>
        <fullName evidence="2">Alpha/Beta hydrolase protein</fullName>
    </submittedName>
</protein>
<evidence type="ECO:0000259" key="1">
    <source>
        <dbReference type="Pfam" id="PF01738"/>
    </source>
</evidence>
<reference evidence="2" key="1">
    <citation type="submission" date="2023-03" db="EMBL/GenBank/DDBJ databases">
        <title>Massive genome expansion in bonnet fungi (Mycena s.s.) driven by repeated elements and novel gene families across ecological guilds.</title>
        <authorList>
            <consortium name="Lawrence Berkeley National Laboratory"/>
            <person name="Harder C.B."/>
            <person name="Miyauchi S."/>
            <person name="Viragh M."/>
            <person name="Kuo A."/>
            <person name="Thoen E."/>
            <person name="Andreopoulos B."/>
            <person name="Lu D."/>
            <person name="Skrede I."/>
            <person name="Drula E."/>
            <person name="Henrissat B."/>
            <person name="Morin E."/>
            <person name="Kohler A."/>
            <person name="Barry K."/>
            <person name="LaButti K."/>
            <person name="Morin E."/>
            <person name="Salamov A."/>
            <person name="Lipzen A."/>
            <person name="Mereny Z."/>
            <person name="Hegedus B."/>
            <person name="Baldrian P."/>
            <person name="Stursova M."/>
            <person name="Weitz H."/>
            <person name="Taylor A."/>
            <person name="Grigoriev I.V."/>
            <person name="Nagy L.G."/>
            <person name="Martin F."/>
            <person name="Kauserud H."/>
        </authorList>
    </citation>
    <scope>NUCLEOTIDE SEQUENCE</scope>
    <source>
        <strain evidence="2">9284</strain>
    </source>
</reference>
<organism evidence="2 3">
    <name type="scientific">Roridomyces roridus</name>
    <dbReference type="NCBI Taxonomy" id="1738132"/>
    <lineage>
        <taxon>Eukaryota</taxon>
        <taxon>Fungi</taxon>
        <taxon>Dikarya</taxon>
        <taxon>Basidiomycota</taxon>
        <taxon>Agaricomycotina</taxon>
        <taxon>Agaricomycetes</taxon>
        <taxon>Agaricomycetidae</taxon>
        <taxon>Agaricales</taxon>
        <taxon>Marasmiineae</taxon>
        <taxon>Mycenaceae</taxon>
        <taxon>Roridomyces</taxon>
    </lineage>
</organism>
<dbReference type="GO" id="GO:0016787">
    <property type="term" value="F:hydrolase activity"/>
    <property type="evidence" value="ECO:0007669"/>
    <property type="project" value="UniProtKB-KW"/>
</dbReference>
<dbReference type="EMBL" id="JARKIF010000013">
    <property type="protein sequence ID" value="KAJ7624656.1"/>
    <property type="molecule type" value="Genomic_DNA"/>
</dbReference>
<dbReference type="Gene3D" id="3.40.50.1820">
    <property type="entry name" value="alpha/beta hydrolase"/>
    <property type="match status" value="1"/>
</dbReference>
<accession>A0AAD7BLU2</accession>
<evidence type="ECO:0000313" key="3">
    <source>
        <dbReference type="Proteomes" id="UP001221142"/>
    </source>
</evidence>
<dbReference type="InterPro" id="IPR002925">
    <property type="entry name" value="Dienelactn_hydro"/>
</dbReference>
<keyword evidence="3" id="KW-1185">Reference proteome</keyword>
<name>A0AAD7BLU2_9AGAR</name>
<dbReference type="SUPFAM" id="SSF53474">
    <property type="entry name" value="alpha/beta-Hydrolases"/>
    <property type="match status" value="1"/>
</dbReference>
<dbReference type="PANTHER" id="PTHR17630:SF44">
    <property type="entry name" value="PROTEIN AIM2"/>
    <property type="match status" value="1"/>
</dbReference>
<dbReference type="Pfam" id="PF01738">
    <property type="entry name" value="DLH"/>
    <property type="match status" value="1"/>
</dbReference>
<comment type="caution">
    <text evidence="2">The sequence shown here is derived from an EMBL/GenBank/DDBJ whole genome shotgun (WGS) entry which is preliminary data.</text>
</comment>
<dbReference type="InterPro" id="IPR029058">
    <property type="entry name" value="AB_hydrolase_fold"/>
</dbReference>
<dbReference type="AlphaFoldDB" id="A0AAD7BLU2"/>
<keyword evidence="2" id="KW-0378">Hydrolase</keyword>
<dbReference type="PANTHER" id="PTHR17630">
    <property type="entry name" value="DIENELACTONE HYDROLASE"/>
    <property type="match status" value="1"/>
</dbReference>
<dbReference type="Proteomes" id="UP001221142">
    <property type="component" value="Unassembled WGS sequence"/>
</dbReference>
<proteinExistence type="predicted"/>
<feature type="domain" description="Dienelactone hydrolase" evidence="1">
    <location>
        <begin position="29"/>
        <end position="252"/>
    </location>
</feature>
<sequence>MSFCDNCFKAIQHDGSPEGEMTTLGGVPCYVATPPSGVEYPKDKVLLFLTDAWGLELRNSKLLADDYARNGFKTVVPDLFNGDPVPMSQLAADAPAFDWPSWLPNHAPAQTRPLIDAVMGALKAEGVTGFAAAGYCFGARETLDLAFDNAISVAVIAHPSRLKVPADLETYLTKSTAPLLINSCTHDPVFPPASQAQADVILGGGAFAPGYKRNYYEGCAHGFSVRGDLSDPVVKKAKEEAFEESVGWIKKYF</sequence>
<gene>
    <name evidence="2" type="ORF">FB45DRAFT_991581</name>
</gene>